<keyword evidence="1" id="KW-0812">Transmembrane</keyword>
<proteinExistence type="predicted"/>
<dbReference type="EMBL" id="CAJVCE010000001">
    <property type="protein sequence ID" value="CAG7618125.1"/>
    <property type="molecule type" value="Genomic_DNA"/>
</dbReference>
<gene>
    <name evidence="2" type="ORF">PAECIP111802_00488</name>
</gene>
<feature type="transmembrane region" description="Helical" evidence="1">
    <location>
        <begin position="36"/>
        <end position="55"/>
    </location>
</feature>
<evidence type="ECO:0000313" key="3">
    <source>
        <dbReference type="Proteomes" id="UP000730618"/>
    </source>
</evidence>
<keyword evidence="1" id="KW-0472">Membrane</keyword>
<feature type="transmembrane region" description="Helical" evidence="1">
    <location>
        <begin position="98"/>
        <end position="117"/>
    </location>
</feature>
<dbReference type="Proteomes" id="UP000730618">
    <property type="component" value="Unassembled WGS sequence"/>
</dbReference>
<keyword evidence="1" id="KW-1133">Transmembrane helix</keyword>
<sequence>MFSVVQIGIGLLFWLQNITLITNSGFNLSVGATEIVKSFTVSGLIWVFAGVGLLIEKKWGWRIAITLYTICFIHQGWLFVRTFQMIDSTLTHSLDRLMYSRLSNAILFLIMVSLLLFTKRRFIFATKTNAQEGGSL</sequence>
<organism evidence="2 3">
    <name type="scientific">Paenibacillus allorhizosphaerae</name>
    <dbReference type="NCBI Taxonomy" id="2849866"/>
    <lineage>
        <taxon>Bacteria</taxon>
        <taxon>Bacillati</taxon>
        <taxon>Bacillota</taxon>
        <taxon>Bacilli</taxon>
        <taxon>Bacillales</taxon>
        <taxon>Paenibacillaceae</taxon>
        <taxon>Paenibacillus</taxon>
    </lineage>
</organism>
<name>A0ABM8VB93_9BACL</name>
<reference evidence="2 3" key="1">
    <citation type="submission" date="2021-06" db="EMBL/GenBank/DDBJ databases">
        <authorList>
            <person name="Criscuolo A."/>
        </authorList>
    </citation>
    <scope>NUCLEOTIDE SEQUENCE [LARGE SCALE GENOMIC DNA]</scope>
    <source>
        <strain evidence="3">CIP 111802</strain>
    </source>
</reference>
<keyword evidence="3" id="KW-1185">Reference proteome</keyword>
<comment type="caution">
    <text evidence="2">The sequence shown here is derived from an EMBL/GenBank/DDBJ whole genome shotgun (WGS) entry which is preliminary data.</text>
</comment>
<evidence type="ECO:0000313" key="2">
    <source>
        <dbReference type="EMBL" id="CAG7618125.1"/>
    </source>
</evidence>
<protein>
    <submittedName>
        <fullName evidence="2">Uncharacterized protein</fullName>
    </submittedName>
</protein>
<accession>A0ABM8VB93</accession>
<evidence type="ECO:0000256" key="1">
    <source>
        <dbReference type="SAM" id="Phobius"/>
    </source>
</evidence>
<feature type="transmembrane region" description="Helical" evidence="1">
    <location>
        <begin position="67"/>
        <end position="86"/>
    </location>
</feature>